<name>A0A1N6HEV0_9FLAO</name>
<evidence type="ECO:0000313" key="3">
    <source>
        <dbReference type="Proteomes" id="UP000184782"/>
    </source>
</evidence>
<feature type="transmembrane region" description="Helical" evidence="1">
    <location>
        <begin position="95"/>
        <end position="121"/>
    </location>
</feature>
<keyword evidence="1" id="KW-1133">Transmembrane helix</keyword>
<feature type="transmembrane region" description="Helical" evidence="1">
    <location>
        <begin position="6"/>
        <end position="22"/>
    </location>
</feature>
<evidence type="ECO:0000313" key="2">
    <source>
        <dbReference type="EMBL" id="SIO18135.1"/>
    </source>
</evidence>
<keyword evidence="3" id="KW-1185">Reference proteome</keyword>
<evidence type="ECO:0000256" key="1">
    <source>
        <dbReference type="SAM" id="Phobius"/>
    </source>
</evidence>
<sequence length="124" mass="14339">MFEVFIILFIVLFIIGSVFYLINTEKRENHRTAYQTIFMVILLGVCWFTAVHSFNDKTRIISFSGRLANLGSSLLFPILLYVIHKLIPRKLKNDYFLYMLLFLISACTVMFISFLAVIAAAKTD</sequence>
<protein>
    <submittedName>
        <fullName evidence="2">Uncharacterized protein</fullName>
    </submittedName>
</protein>
<keyword evidence="1" id="KW-0472">Membrane</keyword>
<gene>
    <name evidence="2" type="ORF">SAMN05421769_2442</name>
</gene>
<keyword evidence="1" id="KW-0812">Transmembrane</keyword>
<dbReference type="EMBL" id="FSRQ01000002">
    <property type="protein sequence ID" value="SIO18135.1"/>
    <property type="molecule type" value="Genomic_DNA"/>
</dbReference>
<dbReference type="STRING" id="59733.SAMN05421769_2442"/>
<accession>A0A1N6HEV0</accession>
<feature type="transmembrane region" description="Helical" evidence="1">
    <location>
        <begin position="60"/>
        <end position="83"/>
    </location>
</feature>
<dbReference type="Proteomes" id="UP000184782">
    <property type="component" value="Unassembled WGS sequence"/>
</dbReference>
<feature type="transmembrane region" description="Helical" evidence="1">
    <location>
        <begin position="34"/>
        <end position="54"/>
    </location>
</feature>
<reference evidence="3" key="1">
    <citation type="submission" date="2016-12" db="EMBL/GenBank/DDBJ databases">
        <authorList>
            <person name="Varghese N."/>
            <person name="Submissions S."/>
        </authorList>
    </citation>
    <scope>NUCLEOTIDE SEQUENCE [LARGE SCALE GENOMIC DNA]</scope>
    <source>
        <strain evidence="3">DSM 16779</strain>
    </source>
</reference>
<organism evidence="2 3">
    <name type="scientific">Chryseobacterium scophthalmum</name>
    <dbReference type="NCBI Taxonomy" id="59733"/>
    <lineage>
        <taxon>Bacteria</taxon>
        <taxon>Pseudomonadati</taxon>
        <taxon>Bacteroidota</taxon>
        <taxon>Flavobacteriia</taxon>
        <taxon>Flavobacteriales</taxon>
        <taxon>Weeksellaceae</taxon>
        <taxon>Chryseobacterium group</taxon>
        <taxon>Chryseobacterium</taxon>
    </lineage>
</organism>
<proteinExistence type="predicted"/>
<dbReference type="AlphaFoldDB" id="A0A1N6HEV0"/>